<comment type="caution">
    <text evidence="4">The sequence shown here is derived from an EMBL/GenBank/DDBJ whole genome shotgun (WGS) entry which is preliminary data.</text>
</comment>
<name>A0A3S3SP05_9ACAR</name>
<dbReference type="GO" id="GO:0005230">
    <property type="term" value="F:extracellular ligand-gated monoatomic ion channel activity"/>
    <property type="evidence" value="ECO:0007669"/>
    <property type="project" value="InterPro"/>
</dbReference>
<evidence type="ECO:0000313" key="4">
    <source>
        <dbReference type="EMBL" id="RWS17997.1"/>
    </source>
</evidence>
<dbReference type="Gene3D" id="2.70.170.10">
    <property type="entry name" value="Neurotransmitter-gated ion-channel ligand-binding domain"/>
    <property type="match status" value="1"/>
</dbReference>
<keyword evidence="4" id="KW-0675">Receptor</keyword>
<dbReference type="InterPro" id="IPR006201">
    <property type="entry name" value="Neur_channel"/>
</dbReference>
<dbReference type="PANTHER" id="PTHR18945">
    <property type="entry name" value="NEUROTRANSMITTER GATED ION CHANNEL"/>
    <property type="match status" value="1"/>
</dbReference>
<sequence>MNAFWFISVALILTYNTYAIYKLRSDLLASNRYDKFARPDISTQKLVVDAKIYLSWQDEHLTWDPAAYGNLKYVNFDPEEIWTPHLQLWYYDVKTSNMEGFDKPYARVYSSGKVSFAIPVVLNSACFLDLTDFPSDKQLCNIYFSTWRYSNYRVNITTYGGADGVLYSLIKNGNWTILVVHAMKEIAKV</sequence>
<dbReference type="Pfam" id="PF02931">
    <property type="entry name" value="Neur_chan_LBD"/>
    <property type="match status" value="1"/>
</dbReference>
<evidence type="ECO:0000256" key="1">
    <source>
        <dbReference type="ARBA" id="ARBA00004141"/>
    </source>
</evidence>
<evidence type="ECO:0000256" key="2">
    <source>
        <dbReference type="ARBA" id="ARBA00023136"/>
    </source>
</evidence>
<accession>A0A3S3SP05</accession>
<keyword evidence="5" id="KW-1185">Reference proteome</keyword>
<dbReference type="Proteomes" id="UP000285301">
    <property type="component" value="Unassembled WGS sequence"/>
</dbReference>
<dbReference type="GO" id="GO:0016020">
    <property type="term" value="C:membrane"/>
    <property type="evidence" value="ECO:0007669"/>
    <property type="project" value="UniProtKB-SubCell"/>
</dbReference>
<dbReference type="InterPro" id="IPR036734">
    <property type="entry name" value="Neur_chan_lig-bd_sf"/>
</dbReference>
<proteinExistence type="predicted"/>
<dbReference type="InterPro" id="IPR018000">
    <property type="entry name" value="Neurotransmitter_ion_chnl_CS"/>
</dbReference>
<feature type="domain" description="Neurotransmitter-gated ion-channel ligand-binding" evidence="3">
    <location>
        <begin position="43"/>
        <end position="184"/>
    </location>
</feature>
<dbReference type="PROSITE" id="PS00236">
    <property type="entry name" value="NEUROTR_ION_CHANNEL"/>
    <property type="match status" value="1"/>
</dbReference>
<organism evidence="4 5">
    <name type="scientific">Dinothrombium tinctorium</name>
    <dbReference type="NCBI Taxonomy" id="1965070"/>
    <lineage>
        <taxon>Eukaryota</taxon>
        <taxon>Metazoa</taxon>
        <taxon>Ecdysozoa</taxon>
        <taxon>Arthropoda</taxon>
        <taxon>Chelicerata</taxon>
        <taxon>Arachnida</taxon>
        <taxon>Acari</taxon>
        <taxon>Acariformes</taxon>
        <taxon>Trombidiformes</taxon>
        <taxon>Prostigmata</taxon>
        <taxon>Anystina</taxon>
        <taxon>Parasitengona</taxon>
        <taxon>Trombidioidea</taxon>
        <taxon>Trombidiidae</taxon>
        <taxon>Dinothrombium</taxon>
    </lineage>
</organism>
<keyword evidence="2" id="KW-0472">Membrane</keyword>
<dbReference type="AlphaFoldDB" id="A0A3S3SP05"/>
<evidence type="ECO:0000259" key="3">
    <source>
        <dbReference type="Pfam" id="PF02931"/>
    </source>
</evidence>
<dbReference type="SUPFAM" id="SSF63712">
    <property type="entry name" value="Nicotinic receptor ligand binding domain-like"/>
    <property type="match status" value="1"/>
</dbReference>
<dbReference type="GO" id="GO:0004888">
    <property type="term" value="F:transmembrane signaling receptor activity"/>
    <property type="evidence" value="ECO:0007669"/>
    <property type="project" value="InterPro"/>
</dbReference>
<dbReference type="InterPro" id="IPR006202">
    <property type="entry name" value="Neur_chan_lig-bd"/>
</dbReference>
<dbReference type="STRING" id="1965070.A0A3S3SP05"/>
<dbReference type="CDD" id="cd18989">
    <property type="entry name" value="LGIC_ECD_cation"/>
    <property type="match status" value="1"/>
</dbReference>
<dbReference type="EMBL" id="NCKU01000009">
    <property type="protein sequence ID" value="RWS17997.1"/>
    <property type="molecule type" value="Genomic_DNA"/>
</dbReference>
<reference evidence="4 5" key="1">
    <citation type="journal article" date="2018" name="Gigascience">
        <title>Genomes of trombidid mites reveal novel predicted allergens and laterally-transferred genes associated with secondary metabolism.</title>
        <authorList>
            <person name="Dong X."/>
            <person name="Chaisiri K."/>
            <person name="Xia D."/>
            <person name="Armstrong S.D."/>
            <person name="Fang Y."/>
            <person name="Donnelly M.J."/>
            <person name="Kadowaki T."/>
            <person name="McGarry J.W."/>
            <person name="Darby A.C."/>
            <person name="Makepeace B.L."/>
        </authorList>
    </citation>
    <scope>NUCLEOTIDE SEQUENCE [LARGE SCALE GENOMIC DNA]</scope>
    <source>
        <strain evidence="4">UoL-WK</strain>
    </source>
</reference>
<dbReference type="OrthoDB" id="6516677at2759"/>
<evidence type="ECO:0000313" key="5">
    <source>
        <dbReference type="Proteomes" id="UP000285301"/>
    </source>
</evidence>
<protein>
    <submittedName>
        <fullName evidence="4">Neuronal acetylcholine receptor subunit alpha-9-like isoform X2</fullName>
    </submittedName>
</protein>
<comment type="subcellular location">
    <subcellularLocation>
        <location evidence="1">Membrane</location>
        <topology evidence="1">Multi-pass membrane protein</topology>
    </subcellularLocation>
</comment>
<gene>
    <name evidence="4" type="ORF">B4U79_17826</name>
</gene>